<proteinExistence type="predicted"/>
<dbReference type="OrthoDB" id="4510967at2759"/>
<dbReference type="VEuPathDB" id="FungiDB:BO80DRAFT_438912"/>
<gene>
    <name evidence="2" type="ORF">BO80DRAFT_438912</name>
</gene>
<name>A0A395GL23_9EURO</name>
<feature type="compositionally biased region" description="Basic and acidic residues" evidence="1">
    <location>
        <begin position="290"/>
        <end position="299"/>
    </location>
</feature>
<accession>A0A395GL23</accession>
<feature type="region of interest" description="Disordered" evidence="1">
    <location>
        <begin position="248"/>
        <end position="347"/>
    </location>
</feature>
<evidence type="ECO:0000256" key="1">
    <source>
        <dbReference type="SAM" id="MobiDB-lite"/>
    </source>
</evidence>
<keyword evidence="3" id="KW-1185">Reference proteome</keyword>
<feature type="compositionally biased region" description="Acidic residues" evidence="1">
    <location>
        <begin position="315"/>
        <end position="333"/>
    </location>
</feature>
<organism evidence="2 3">
    <name type="scientific">Aspergillus ibericus CBS 121593</name>
    <dbReference type="NCBI Taxonomy" id="1448316"/>
    <lineage>
        <taxon>Eukaryota</taxon>
        <taxon>Fungi</taxon>
        <taxon>Dikarya</taxon>
        <taxon>Ascomycota</taxon>
        <taxon>Pezizomycotina</taxon>
        <taxon>Eurotiomycetes</taxon>
        <taxon>Eurotiomycetidae</taxon>
        <taxon>Eurotiales</taxon>
        <taxon>Aspergillaceae</taxon>
        <taxon>Aspergillus</taxon>
        <taxon>Aspergillus subgen. Circumdati</taxon>
    </lineage>
</organism>
<sequence length="347" mass="39542">MASRSGQSSRSNQSAANDRCDQTKYPGIAYTTYYVNSIQRSNANMAGCFGFTWASSVHTLFFSDPVTQPLFDEWVEYRTYLKGVIGRNKEFKVDGPKLFERYRDPRLEAVLDAPGPPKIGAGDLIRKHNIVILGVLWFVHQLVKRKRYLFPRSRVAPGSDGRDRVVLLDPYDLLHGWKLLSRKMYNLEERDGPSAPATPPTWCDCELHHIAAVVTDAMVEETGEVSDETDVADDEKDVNYETESVVYTTEEMSLGSDNASDPPLSKKEGKKRKEKMSKEKKKQEKQRKGKEKERDKEGEENIWDQSYNLKLFGEPSEEPETPQENIWDTDDCNELFGITPKKDGADK</sequence>
<dbReference type="Proteomes" id="UP000249402">
    <property type="component" value="Unassembled WGS sequence"/>
</dbReference>
<dbReference type="GeneID" id="37225925"/>
<dbReference type="EMBL" id="KZ824481">
    <property type="protein sequence ID" value="RAK96042.1"/>
    <property type="molecule type" value="Genomic_DNA"/>
</dbReference>
<protein>
    <submittedName>
        <fullName evidence="2">Uncharacterized protein</fullName>
    </submittedName>
</protein>
<evidence type="ECO:0000313" key="2">
    <source>
        <dbReference type="EMBL" id="RAK96042.1"/>
    </source>
</evidence>
<dbReference type="RefSeq" id="XP_025570370.1">
    <property type="nucleotide sequence ID" value="XM_025721060.1"/>
</dbReference>
<feature type="compositionally biased region" description="Basic residues" evidence="1">
    <location>
        <begin position="268"/>
        <end position="289"/>
    </location>
</feature>
<feature type="region of interest" description="Disordered" evidence="1">
    <location>
        <begin position="1"/>
        <end position="20"/>
    </location>
</feature>
<reference evidence="2 3" key="1">
    <citation type="submission" date="2018-02" db="EMBL/GenBank/DDBJ databases">
        <title>The genomes of Aspergillus section Nigri reveals drivers in fungal speciation.</title>
        <authorList>
            <consortium name="DOE Joint Genome Institute"/>
            <person name="Vesth T.C."/>
            <person name="Nybo J."/>
            <person name="Theobald S."/>
            <person name="Brandl J."/>
            <person name="Frisvad J.C."/>
            <person name="Nielsen K.F."/>
            <person name="Lyhne E.K."/>
            <person name="Kogle M.E."/>
            <person name="Kuo A."/>
            <person name="Riley R."/>
            <person name="Clum A."/>
            <person name="Nolan M."/>
            <person name="Lipzen A."/>
            <person name="Salamov A."/>
            <person name="Henrissat B."/>
            <person name="Wiebenga A."/>
            <person name="De vries R.P."/>
            <person name="Grigoriev I.V."/>
            <person name="Mortensen U.H."/>
            <person name="Andersen M.R."/>
            <person name="Baker S.E."/>
        </authorList>
    </citation>
    <scope>NUCLEOTIDE SEQUENCE [LARGE SCALE GENOMIC DNA]</scope>
    <source>
        <strain evidence="2 3">CBS 121593</strain>
    </source>
</reference>
<evidence type="ECO:0000313" key="3">
    <source>
        <dbReference type="Proteomes" id="UP000249402"/>
    </source>
</evidence>
<feature type="compositionally biased region" description="Low complexity" evidence="1">
    <location>
        <begin position="1"/>
        <end position="17"/>
    </location>
</feature>
<dbReference type="AlphaFoldDB" id="A0A395GL23"/>